<gene>
    <name evidence="1" type="ORF">OV287_01555</name>
</gene>
<evidence type="ECO:0000313" key="1">
    <source>
        <dbReference type="EMBL" id="MCY1073159.1"/>
    </source>
</evidence>
<keyword evidence="2" id="KW-1185">Reference proteome</keyword>
<dbReference type="RefSeq" id="WP_267532176.1">
    <property type="nucleotide sequence ID" value="NZ_JAPNKA010000001.1"/>
</dbReference>
<comment type="caution">
    <text evidence="1">The sequence shown here is derived from an EMBL/GenBank/DDBJ whole genome shotgun (WGS) entry which is preliminary data.</text>
</comment>
<proteinExistence type="predicted"/>
<reference evidence="1 2" key="1">
    <citation type="submission" date="2022-11" db="EMBL/GenBank/DDBJ databases">
        <title>Minimal conservation of predation-associated metabolite biosynthetic gene clusters underscores biosynthetic potential of Myxococcota including descriptions for ten novel species: Archangium lansinium sp. nov., Myxococcus landrumus sp. nov., Nannocystis bai.</title>
        <authorList>
            <person name="Ahearne A."/>
            <person name="Stevens C."/>
            <person name="Phillips K."/>
        </authorList>
    </citation>
    <scope>NUCLEOTIDE SEQUENCE [LARGE SCALE GENOMIC DNA]</scope>
    <source>
        <strain evidence="1 2">MIWBW</strain>
    </source>
</reference>
<dbReference type="EMBL" id="JAPNKA010000001">
    <property type="protein sequence ID" value="MCY1073159.1"/>
    <property type="molecule type" value="Genomic_DNA"/>
</dbReference>
<evidence type="ECO:0008006" key="3">
    <source>
        <dbReference type="Google" id="ProtNLM"/>
    </source>
</evidence>
<accession>A0ABT3ZVR5</accession>
<name>A0ABT3ZVR5_9BACT</name>
<organism evidence="1 2">
    <name type="scientific">Archangium lansingense</name>
    <dbReference type="NCBI Taxonomy" id="2995310"/>
    <lineage>
        <taxon>Bacteria</taxon>
        <taxon>Pseudomonadati</taxon>
        <taxon>Myxococcota</taxon>
        <taxon>Myxococcia</taxon>
        <taxon>Myxococcales</taxon>
        <taxon>Cystobacterineae</taxon>
        <taxon>Archangiaceae</taxon>
        <taxon>Archangium</taxon>
    </lineage>
</organism>
<sequence length="303" mass="34543">MIVTIDDAVFATQVDPLLLLSLIRYGFEGRHIVVTSPPFKRGGKNRVNTWLAERDEFVRDAVIAAFDRSRRALSNSASLVDVRVADRKQSHWESSPPLLTPEDAALLLALPLWLVFENRLTDKHFLLCVASEPRRTALKNALLKGWLRAEHGGGLGDMGRYIAGLREDPAERLRTWVMFDSDAASPGQPSSQSEALKMKCVGASVPHHQLQRRSIENYLPARALWHWAGSFRGFASTDRQRLVRQFEAMSPEQRYHLDMKETFDEHIAELFQEEAFRIDPEWLRQDDQGPEVDNLLQGLFGRM</sequence>
<protein>
    <recommendedName>
        <fullName evidence="3">DUF4123 domain-containing protein</fullName>
    </recommendedName>
</protein>
<evidence type="ECO:0000313" key="2">
    <source>
        <dbReference type="Proteomes" id="UP001207654"/>
    </source>
</evidence>
<dbReference type="Proteomes" id="UP001207654">
    <property type="component" value="Unassembled WGS sequence"/>
</dbReference>